<organism evidence="2 3">
    <name type="scientific">Roseburia inulinivorans DSM 16841</name>
    <dbReference type="NCBI Taxonomy" id="622312"/>
    <lineage>
        <taxon>Bacteria</taxon>
        <taxon>Bacillati</taxon>
        <taxon>Bacillota</taxon>
        <taxon>Clostridia</taxon>
        <taxon>Lachnospirales</taxon>
        <taxon>Lachnospiraceae</taxon>
        <taxon>Roseburia</taxon>
    </lineage>
</organism>
<protein>
    <submittedName>
        <fullName evidence="2">Uncharacterized protein</fullName>
    </submittedName>
</protein>
<dbReference type="Proteomes" id="UP000003561">
    <property type="component" value="Unassembled WGS sequence"/>
</dbReference>
<dbReference type="AlphaFoldDB" id="C0FUM9"/>
<dbReference type="EMBL" id="ACFY01000095">
    <property type="protein sequence ID" value="EEG93657.1"/>
    <property type="molecule type" value="Genomic_DNA"/>
</dbReference>
<evidence type="ECO:0000256" key="1">
    <source>
        <dbReference type="SAM" id="Phobius"/>
    </source>
</evidence>
<feature type="transmembrane region" description="Helical" evidence="1">
    <location>
        <begin position="21"/>
        <end position="43"/>
    </location>
</feature>
<name>C0FUM9_9FIRM</name>
<evidence type="ECO:0000313" key="2">
    <source>
        <dbReference type="EMBL" id="EEG93657.1"/>
    </source>
</evidence>
<comment type="caution">
    <text evidence="2">The sequence shown here is derived from an EMBL/GenBank/DDBJ whole genome shotgun (WGS) entry which is preliminary data.</text>
</comment>
<proteinExistence type="predicted"/>
<sequence>MIKSSFLYFMKAVFFFRCLHFYYDFFIKHNVFLCFVPIIIRFISVTQA</sequence>
<keyword evidence="1" id="KW-0812">Transmembrane</keyword>
<accession>C0FUM9</accession>
<reference evidence="2 3" key="1">
    <citation type="submission" date="2009-02" db="EMBL/GenBank/DDBJ databases">
        <authorList>
            <person name="Fulton L."/>
            <person name="Clifton S."/>
            <person name="Fulton B."/>
            <person name="Xu J."/>
            <person name="Minx P."/>
            <person name="Pepin K.H."/>
            <person name="Johnson M."/>
            <person name="Bhonagiri V."/>
            <person name="Nash W.E."/>
            <person name="Mardis E.R."/>
            <person name="Wilson R.K."/>
        </authorList>
    </citation>
    <scope>NUCLEOTIDE SEQUENCE [LARGE SCALE GENOMIC DNA]</scope>
    <source>
        <strain evidence="2 3">DSM 16841</strain>
    </source>
</reference>
<gene>
    <name evidence="2" type="ORF">ROSEINA2194_02449</name>
</gene>
<keyword evidence="1" id="KW-0472">Membrane</keyword>
<evidence type="ECO:0000313" key="3">
    <source>
        <dbReference type="Proteomes" id="UP000003561"/>
    </source>
</evidence>
<reference evidence="2 3" key="2">
    <citation type="submission" date="2009-03" db="EMBL/GenBank/DDBJ databases">
        <title>Draft genome sequence of Roseburia inulinivorans (DSM 16841).</title>
        <authorList>
            <person name="Sudarsanam P."/>
            <person name="Ley R."/>
            <person name="Guruge J."/>
            <person name="Turnbaugh P.J."/>
            <person name="Mahowald M."/>
            <person name="Liep D."/>
            <person name="Gordon J."/>
        </authorList>
    </citation>
    <scope>NUCLEOTIDE SEQUENCE [LARGE SCALE GENOMIC DNA]</scope>
    <source>
        <strain evidence="2 3">DSM 16841</strain>
    </source>
</reference>
<keyword evidence="1" id="KW-1133">Transmembrane helix</keyword>